<sequence>MTTVLDQLKQYTTVVADTGDFDSIAQYKPTDATTNPSLILAASGKSQYAHLIDEAIEWAKGQASTVDEQVEKAFDKLLVNFGSEILKIVPGRVSTEVDARFSFDKEANVRKAIEIIDLYKSIGIAKERVLIKIASTWEGIQAAHELESKHGIHCNLTLLFSFAQAVACAEAGVTLISPFVGRILDWYKTSTGKNYASHEDPGVQSVSAIYNYYKQHGYNTIVMGASFRNTGEIKELAGCDFLTISPQLLGELQAEAAELPRKLSPEAAAAASPMAKISLDETNFRWALHEDQMATEKLSDGIRKFNADAVKLRKILREKLSA</sequence>
<keyword evidence="11" id="KW-1185">Reference proteome</keyword>
<comment type="pathway">
    <text evidence="1 9">Carbohydrate degradation; pentose phosphate pathway; D-glyceraldehyde 3-phosphate and beta-D-fructose 6-phosphate from D-ribose 5-phosphate and D-xylulose 5-phosphate (non-oxidative stage): step 2/3.</text>
</comment>
<organism evidence="10 11">
    <name type="scientific">Coemansia erecta</name>
    <dbReference type="NCBI Taxonomy" id="147472"/>
    <lineage>
        <taxon>Eukaryota</taxon>
        <taxon>Fungi</taxon>
        <taxon>Fungi incertae sedis</taxon>
        <taxon>Zoopagomycota</taxon>
        <taxon>Kickxellomycotina</taxon>
        <taxon>Kickxellomycetes</taxon>
        <taxon>Kickxellales</taxon>
        <taxon>Kickxellaceae</taxon>
        <taxon>Coemansia</taxon>
    </lineage>
</organism>
<comment type="similarity">
    <text evidence="2">Belongs to the transaldolase family. Type 1 subfamily.</text>
</comment>
<evidence type="ECO:0000313" key="10">
    <source>
        <dbReference type="EMBL" id="KAJ1725284.1"/>
    </source>
</evidence>
<dbReference type="Proteomes" id="UP001149813">
    <property type="component" value="Unassembled WGS sequence"/>
</dbReference>
<evidence type="ECO:0000256" key="4">
    <source>
        <dbReference type="ARBA" id="ARBA00018292"/>
    </source>
</evidence>
<protein>
    <recommendedName>
        <fullName evidence="4 9">Transaldolase</fullName>
        <ecNumber evidence="3 9">2.2.1.2</ecNumber>
    </recommendedName>
</protein>
<dbReference type="Pfam" id="PF00923">
    <property type="entry name" value="TAL_FSA"/>
    <property type="match status" value="1"/>
</dbReference>
<dbReference type="PROSITE" id="PS00958">
    <property type="entry name" value="TRANSALDOLASE_2"/>
    <property type="match status" value="1"/>
</dbReference>
<comment type="caution">
    <text evidence="10">The sequence shown here is derived from an EMBL/GenBank/DDBJ whole genome shotgun (WGS) entry which is preliminary data.</text>
</comment>
<dbReference type="GO" id="GO:0004801">
    <property type="term" value="F:transaldolase activity"/>
    <property type="evidence" value="ECO:0007669"/>
    <property type="project" value="UniProtKB-EC"/>
</dbReference>
<dbReference type="PANTHER" id="PTHR10683">
    <property type="entry name" value="TRANSALDOLASE"/>
    <property type="match status" value="1"/>
</dbReference>
<evidence type="ECO:0000313" key="11">
    <source>
        <dbReference type="Proteomes" id="UP001149813"/>
    </source>
</evidence>
<evidence type="ECO:0000256" key="9">
    <source>
        <dbReference type="RuleBase" id="RU000501"/>
    </source>
</evidence>
<comment type="function">
    <text evidence="9">Catalyzes the rate-limiting step of the non-oxidative phase in the pentose phosphate pathway. Catalyzes the reversible conversion of sedheptulose-7-phosphate and D-glyceraldehyde 3-phosphate into erythrose-4-phosphate and beta-D-fructose 6-phosphate.</text>
</comment>
<dbReference type="HAMAP" id="MF_00492">
    <property type="entry name" value="Transaldolase_1"/>
    <property type="match status" value="1"/>
</dbReference>
<keyword evidence="6 9" id="KW-0570">Pentose shunt</keyword>
<dbReference type="SUPFAM" id="SSF51569">
    <property type="entry name" value="Aldolase"/>
    <property type="match status" value="1"/>
</dbReference>
<dbReference type="GO" id="GO:0005737">
    <property type="term" value="C:cytoplasm"/>
    <property type="evidence" value="ECO:0007669"/>
    <property type="project" value="InterPro"/>
</dbReference>
<dbReference type="PANTHER" id="PTHR10683:SF18">
    <property type="entry name" value="TRANSALDOLASE"/>
    <property type="match status" value="1"/>
</dbReference>
<dbReference type="GO" id="GO:0005975">
    <property type="term" value="P:carbohydrate metabolic process"/>
    <property type="evidence" value="ECO:0007669"/>
    <property type="project" value="InterPro"/>
</dbReference>
<evidence type="ECO:0000256" key="2">
    <source>
        <dbReference type="ARBA" id="ARBA00008012"/>
    </source>
</evidence>
<dbReference type="EMBL" id="JANBOJ010000008">
    <property type="protein sequence ID" value="KAJ1725284.1"/>
    <property type="molecule type" value="Genomic_DNA"/>
</dbReference>
<dbReference type="GO" id="GO:0009052">
    <property type="term" value="P:pentose-phosphate shunt, non-oxidative branch"/>
    <property type="evidence" value="ECO:0007669"/>
    <property type="project" value="TreeGrafter"/>
</dbReference>
<accession>A0A9W7Y7D1</accession>
<dbReference type="EC" id="2.2.1.2" evidence="3 9"/>
<dbReference type="Gene3D" id="3.20.20.70">
    <property type="entry name" value="Aldolase class I"/>
    <property type="match status" value="1"/>
</dbReference>
<name>A0A9W7Y7D1_9FUNG</name>
<dbReference type="InterPro" id="IPR013785">
    <property type="entry name" value="Aldolase_TIM"/>
</dbReference>
<dbReference type="FunFam" id="3.20.20.70:FF:000088">
    <property type="entry name" value="Transaldolase"/>
    <property type="match status" value="1"/>
</dbReference>
<keyword evidence="5 9" id="KW-0808">Transferase</keyword>
<evidence type="ECO:0000256" key="1">
    <source>
        <dbReference type="ARBA" id="ARBA00004857"/>
    </source>
</evidence>
<evidence type="ECO:0000256" key="8">
    <source>
        <dbReference type="ARBA" id="ARBA00048810"/>
    </source>
</evidence>
<gene>
    <name evidence="10" type="primary">TAL1</name>
    <name evidence="10" type="ORF">LPJ53_000511</name>
</gene>
<dbReference type="NCBIfam" id="TIGR00874">
    <property type="entry name" value="talAB"/>
    <property type="match status" value="1"/>
</dbReference>
<dbReference type="InterPro" id="IPR001585">
    <property type="entry name" value="TAL/FSA"/>
</dbReference>
<proteinExistence type="inferred from homology"/>
<evidence type="ECO:0000256" key="5">
    <source>
        <dbReference type="ARBA" id="ARBA00022679"/>
    </source>
</evidence>
<evidence type="ECO:0000256" key="3">
    <source>
        <dbReference type="ARBA" id="ARBA00013151"/>
    </source>
</evidence>
<keyword evidence="7" id="KW-0704">Schiff base</keyword>
<dbReference type="CDD" id="cd00957">
    <property type="entry name" value="Transaldolase_TalAB"/>
    <property type="match status" value="1"/>
</dbReference>
<dbReference type="InterPro" id="IPR018225">
    <property type="entry name" value="Transaldolase_AS"/>
</dbReference>
<evidence type="ECO:0000256" key="7">
    <source>
        <dbReference type="ARBA" id="ARBA00023270"/>
    </source>
</evidence>
<evidence type="ECO:0000256" key="6">
    <source>
        <dbReference type="ARBA" id="ARBA00023126"/>
    </source>
</evidence>
<comment type="catalytic activity">
    <reaction evidence="8 9">
        <text>D-sedoheptulose 7-phosphate + D-glyceraldehyde 3-phosphate = D-erythrose 4-phosphate + beta-D-fructose 6-phosphate</text>
        <dbReference type="Rhea" id="RHEA:17053"/>
        <dbReference type="ChEBI" id="CHEBI:16897"/>
        <dbReference type="ChEBI" id="CHEBI:57483"/>
        <dbReference type="ChEBI" id="CHEBI:57634"/>
        <dbReference type="ChEBI" id="CHEBI:59776"/>
        <dbReference type="EC" id="2.2.1.2"/>
    </reaction>
</comment>
<dbReference type="AlphaFoldDB" id="A0A9W7Y7D1"/>
<dbReference type="PROSITE" id="PS01054">
    <property type="entry name" value="TRANSALDOLASE_1"/>
    <property type="match status" value="1"/>
</dbReference>
<dbReference type="InterPro" id="IPR004730">
    <property type="entry name" value="Transaldolase_1"/>
</dbReference>
<reference evidence="10" key="1">
    <citation type="submission" date="2022-07" db="EMBL/GenBank/DDBJ databases">
        <title>Phylogenomic reconstructions and comparative analyses of Kickxellomycotina fungi.</title>
        <authorList>
            <person name="Reynolds N.K."/>
            <person name="Stajich J.E."/>
            <person name="Barry K."/>
            <person name="Grigoriev I.V."/>
            <person name="Crous P."/>
            <person name="Smith M.E."/>
        </authorList>
    </citation>
    <scope>NUCLEOTIDE SEQUENCE</scope>
    <source>
        <strain evidence="10">NBRC 32514</strain>
    </source>
</reference>
<dbReference type="OrthoDB" id="2015515at2759"/>
<dbReference type="NCBIfam" id="NF009001">
    <property type="entry name" value="PRK12346.1"/>
    <property type="match status" value="1"/>
</dbReference>